<name>A0A1F7SJP0_9BACT</name>
<keyword evidence="1" id="KW-1133">Transmembrane helix</keyword>
<dbReference type="STRING" id="1817883.A3G31_08005"/>
<feature type="transmembrane region" description="Helical" evidence="1">
    <location>
        <begin position="136"/>
        <end position="156"/>
    </location>
</feature>
<evidence type="ECO:0000256" key="1">
    <source>
        <dbReference type="SAM" id="Phobius"/>
    </source>
</evidence>
<feature type="transmembrane region" description="Helical" evidence="1">
    <location>
        <begin position="7"/>
        <end position="25"/>
    </location>
</feature>
<dbReference type="EMBL" id="MGDI01000025">
    <property type="protein sequence ID" value="OGL53434.1"/>
    <property type="molecule type" value="Genomic_DNA"/>
</dbReference>
<feature type="transmembrane region" description="Helical" evidence="1">
    <location>
        <begin position="168"/>
        <end position="190"/>
    </location>
</feature>
<comment type="caution">
    <text evidence="2">The sequence shown here is derived from an EMBL/GenBank/DDBJ whole genome shotgun (WGS) entry which is preliminary data.</text>
</comment>
<keyword evidence="1" id="KW-0812">Transmembrane</keyword>
<dbReference type="Proteomes" id="UP000178082">
    <property type="component" value="Unassembled WGS sequence"/>
</dbReference>
<proteinExistence type="predicted"/>
<accession>A0A1F7SJP0</accession>
<sequence length="221" mass="25349">MYKVIKNLTGFILVPLVSSATLSFYKTAEDFSRREESIIYLLTGIISYLVIRLIISKIGSSIMEFAEVFYHELIHTIYSVIFLKGIKSFFASDAKGGEIQTSRSNFIIELSPYFFPFVAVFFSLIKPIVVEKYHGYLILCAGTGIGLHLSSVFHDLKVKQSDIDKNGILFSFVIIFLLNMIFLGIIFSLLDSGYPRIMEFFDDFLENFRDLIKFLTKKFID</sequence>
<keyword evidence="1" id="KW-0472">Membrane</keyword>
<feature type="transmembrane region" description="Helical" evidence="1">
    <location>
        <begin position="37"/>
        <end position="55"/>
    </location>
</feature>
<evidence type="ECO:0000313" key="2">
    <source>
        <dbReference type="EMBL" id="OGL53434.1"/>
    </source>
</evidence>
<feature type="transmembrane region" description="Helical" evidence="1">
    <location>
        <begin position="113"/>
        <end position="130"/>
    </location>
</feature>
<gene>
    <name evidence="2" type="ORF">A3G31_08005</name>
</gene>
<reference evidence="2 3" key="1">
    <citation type="journal article" date="2016" name="Nat. Commun.">
        <title>Thousands of microbial genomes shed light on interconnected biogeochemical processes in an aquifer system.</title>
        <authorList>
            <person name="Anantharaman K."/>
            <person name="Brown C.T."/>
            <person name="Hug L.A."/>
            <person name="Sharon I."/>
            <person name="Castelle C.J."/>
            <person name="Probst A.J."/>
            <person name="Thomas B.C."/>
            <person name="Singh A."/>
            <person name="Wilkins M.J."/>
            <person name="Karaoz U."/>
            <person name="Brodie E.L."/>
            <person name="Williams K.H."/>
            <person name="Hubbard S.S."/>
            <person name="Banfield J.F."/>
        </authorList>
    </citation>
    <scope>NUCLEOTIDE SEQUENCE [LARGE SCALE GENOMIC DNA]</scope>
</reference>
<protein>
    <submittedName>
        <fullName evidence="2">Uncharacterized protein</fullName>
    </submittedName>
</protein>
<organism evidence="2 3">
    <name type="scientific">Candidatus Schekmanbacteria bacterium RIFCSPLOWO2_12_FULL_38_15</name>
    <dbReference type="NCBI Taxonomy" id="1817883"/>
    <lineage>
        <taxon>Bacteria</taxon>
        <taxon>Candidatus Schekmaniibacteriota</taxon>
    </lineage>
</organism>
<evidence type="ECO:0000313" key="3">
    <source>
        <dbReference type="Proteomes" id="UP000178082"/>
    </source>
</evidence>
<dbReference type="AlphaFoldDB" id="A0A1F7SJP0"/>